<dbReference type="GO" id="GO:0016020">
    <property type="term" value="C:membrane"/>
    <property type="evidence" value="ECO:0007669"/>
    <property type="project" value="UniProtKB-SubCell"/>
</dbReference>
<dbReference type="PROSITE" id="PS50850">
    <property type="entry name" value="MFS"/>
    <property type="match status" value="1"/>
</dbReference>
<dbReference type="Pfam" id="PF07690">
    <property type="entry name" value="MFS_1"/>
    <property type="match status" value="1"/>
</dbReference>
<evidence type="ECO:0000256" key="1">
    <source>
        <dbReference type="ARBA" id="ARBA00004141"/>
    </source>
</evidence>
<accession>A0A8H6KHC4</accession>
<evidence type="ECO:0000256" key="4">
    <source>
        <dbReference type="ARBA" id="ARBA00022989"/>
    </source>
</evidence>
<evidence type="ECO:0000256" key="2">
    <source>
        <dbReference type="ARBA" id="ARBA00022448"/>
    </source>
</evidence>
<dbReference type="PANTHER" id="PTHR43791">
    <property type="entry name" value="PERMEASE-RELATED"/>
    <property type="match status" value="1"/>
</dbReference>
<keyword evidence="10" id="KW-1185">Reference proteome</keyword>
<keyword evidence="3 7" id="KW-0812">Transmembrane</keyword>
<sequence length="535" mass="58378">METDNTDVSSCDVRKKKQDNTHEVTDTTEGSRASSEGQSTEWPPIKLPELLRDLSEDEFKALEKKLIRKVRKSLLTTWFPHTHAHQIDIRMLPTMILIYIMNYLDRNAIGSARLGGLEEDLGLTGNEFQTCVSILFVGYILMQVPSNMFLNKIGRPAGYLTACMAVWGVLCACSGATHSFAGLLATRFFLGFVEAAFYPGCLATLSAWYVRSELGVRTGLFYSASMLSGAFSGLIAAGITSGMDGLGGLLAWRWLFIIEGSLTVVIAAGAYFILPDFPANTRWLTEQERQLAMWRMEVDAAGEEDWTSSSSQPLLDGFKMLLHDPINWILIVVVYGAASSISINSFFPTVVAGLGKDRITTLLLTTPPYLLACIVCAAVSWSSDRAGERYWHLVGPLLCSLAGFVIASAGTGVGPRYFGAVIMLPGIYTGFNMSMVWTANTICRPVGKRAAAVAFNNAISTLSGIYGSYLYPNDAGPRFVLAFSVNAAMALMAIVASTVLRFVLKRENRKLELKEQEAEAAGQINAVGKGFRYLI</sequence>
<feature type="transmembrane region" description="Helical" evidence="7">
    <location>
        <begin position="251"/>
        <end position="274"/>
    </location>
</feature>
<keyword evidence="4 7" id="KW-1133">Transmembrane helix</keyword>
<evidence type="ECO:0000313" key="10">
    <source>
        <dbReference type="Proteomes" id="UP000639643"/>
    </source>
</evidence>
<dbReference type="GO" id="GO:0022857">
    <property type="term" value="F:transmembrane transporter activity"/>
    <property type="evidence" value="ECO:0007669"/>
    <property type="project" value="InterPro"/>
</dbReference>
<feature type="transmembrane region" description="Helical" evidence="7">
    <location>
        <begin position="393"/>
        <end position="411"/>
    </location>
</feature>
<dbReference type="Proteomes" id="UP000639643">
    <property type="component" value="Unassembled WGS sequence"/>
</dbReference>
<proteinExistence type="predicted"/>
<comment type="caution">
    <text evidence="9">The sequence shown here is derived from an EMBL/GenBank/DDBJ whole genome shotgun (WGS) entry which is preliminary data.</text>
</comment>
<feature type="domain" description="Major facilitator superfamily (MFS) profile" evidence="8">
    <location>
        <begin position="91"/>
        <end position="505"/>
    </location>
</feature>
<keyword evidence="5 7" id="KW-0472">Membrane</keyword>
<dbReference type="SUPFAM" id="SSF103473">
    <property type="entry name" value="MFS general substrate transporter"/>
    <property type="match status" value="1"/>
</dbReference>
<organism evidence="9 10">
    <name type="scientific">Colletotrichum musicola</name>
    <dbReference type="NCBI Taxonomy" id="2175873"/>
    <lineage>
        <taxon>Eukaryota</taxon>
        <taxon>Fungi</taxon>
        <taxon>Dikarya</taxon>
        <taxon>Ascomycota</taxon>
        <taxon>Pezizomycotina</taxon>
        <taxon>Sordariomycetes</taxon>
        <taxon>Hypocreomycetidae</taxon>
        <taxon>Glomerellales</taxon>
        <taxon>Glomerellaceae</taxon>
        <taxon>Colletotrichum</taxon>
        <taxon>Colletotrichum orchidearum species complex</taxon>
    </lineage>
</organism>
<feature type="transmembrane region" description="Helical" evidence="7">
    <location>
        <begin position="157"/>
        <end position="177"/>
    </location>
</feature>
<dbReference type="FunFam" id="1.20.1250.20:FF:000013">
    <property type="entry name" value="MFS general substrate transporter"/>
    <property type="match status" value="1"/>
</dbReference>
<dbReference type="PANTHER" id="PTHR43791:SF92">
    <property type="entry name" value="AGL026WP"/>
    <property type="match status" value="1"/>
</dbReference>
<feature type="region of interest" description="Disordered" evidence="6">
    <location>
        <begin position="1"/>
        <end position="43"/>
    </location>
</feature>
<reference evidence="9" key="1">
    <citation type="journal article" date="2020" name="Phytopathology">
        <title>Genome Sequence Resources of Colletotrichum truncatum, C. plurivorum, C. musicola, and C. sojae: Four Species Pathogenic to Soybean (Glycine max).</title>
        <authorList>
            <person name="Rogerio F."/>
            <person name="Boufleur T.R."/>
            <person name="Ciampi-Guillardi M."/>
            <person name="Sukno S.A."/>
            <person name="Thon M.R."/>
            <person name="Massola Junior N.S."/>
            <person name="Baroncelli R."/>
        </authorList>
    </citation>
    <scope>NUCLEOTIDE SEQUENCE</scope>
    <source>
        <strain evidence="9">LFN0074</strain>
    </source>
</reference>
<name>A0A8H6KHC4_9PEZI</name>
<feature type="compositionally biased region" description="Polar residues" evidence="6">
    <location>
        <begin position="27"/>
        <end position="41"/>
    </location>
</feature>
<evidence type="ECO:0000256" key="3">
    <source>
        <dbReference type="ARBA" id="ARBA00022692"/>
    </source>
</evidence>
<evidence type="ECO:0000256" key="7">
    <source>
        <dbReference type="SAM" id="Phobius"/>
    </source>
</evidence>
<feature type="transmembrane region" description="Helical" evidence="7">
    <location>
        <begin position="417"/>
        <end position="438"/>
    </location>
</feature>
<feature type="transmembrane region" description="Helical" evidence="7">
    <location>
        <begin position="450"/>
        <end position="469"/>
    </location>
</feature>
<keyword evidence="2" id="KW-0813">Transport</keyword>
<dbReference type="FunFam" id="1.20.1250.20:FF:000057">
    <property type="entry name" value="MFS general substrate transporter"/>
    <property type="match status" value="1"/>
</dbReference>
<evidence type="ECO:0000256" key="5">
    <source>
        <dbReference type="ARBA" id="ARBA00023136"/>
    </source>
</evidence>
<comment type="subcellular location">
    <subcellularLocation>
        <location evidence="1">Membrane</location>
        <topology evidence="1">Multi-pass membrane protein</topology>
    </subcellularLocation>
</comment>
<dbReference type="InterPro" id="IPR020846">
    <property type="entry name" value="MFS_dom"/>
</dbReference>
<protein>
    <submittedName>
        <fullName evidence="9">TNA1 is necessary for nicotinic acid import into the cell</fullName>
    </submittedName>
</protein>
<feature type="transmembrane region" description="Helical" evidence="7">
    <location>
        <begin position="189"/>
        <end position="208"/>
    </location>
</feature>
<dbReference type="InterPro" id="IPR036259">
    <property type="entry name" value="MFS_trans_sf"/>
</dbReference>
<dbReference type="InterPro" id="IPR011701">
    <property type="entry name" value="MFS"/>
</dbReference>
<dbReference type="Gene3D" id="1.20.1250.20">
    <property type="entry name" value="MFS general substrate transporter like domains"/>
    <property type="match status" value="2"/>
</dbReference>
<feature type="transmembrane region" description="Helical" evidence="7">
    <location>
        <begin position="481"/>
        <end position="504"/>
    </location>
</feature>
<feature type="transmembrane region" description="Helical" evidence="7">
    <location>
        <begin position="328"/>
        <end position="347"/>
    </location>
</feature>
<gene>
    <name evidence="9" type="ORF">CMUS01_07495</name>
</gene>
<evidence type="ECO:0000256" key="6">
    <source>
        <dbReference type="SAM" id="MobiDB-lite"/>
    </source>
</evidence>
<evidence type="ECO:0000259" key="8">
    <source>
        <dbReference type="PROSITE" id="PS50850"/>
    </source>
</evidence>
<dbReference type="AlphaFoldDB" id="A0A8H6KHC4"/>
<dbReference type="EMBL" id="WIGM01000270">
    <property type="protein sequence ID" value="KAF6831075.1"/>
    <property type="molecule type" value="Genomic_DNA"/>
</dbReference>
<feature type="transmembrane region" description="Helical" evidence="7">
    <location>
        <begin position="220"/>
        <end position="239"/>
    </location>
</feature>
<evidence type="ECO:0000313" key="9">
    <source>
        <dbReference type="EMBL" id="KAF6831075.1"/>
    </source>
</evidence>
<feature type="transmembrane region" description="Helical" evidence="7">
    <location>
        <begin position="359"/>
        <end position="381"/>
    </location>
</feature>
<dbReference type="OrthoDB" id="2250022at2759"/>